<dbReference type="InterPro" id="IPR013087">
    <property type="entry name" value="Znf_C2H2_type"/>
</dbReference>
<feature type="region of interest" description="Disordered" evidence="2">
    <location>
        <begin position="1"/>
        <end position="119"/>
    </location>
</feature>
<keyword evidence="1" id="KW-0479">Metal-binding</keyword>
<feature type="compositionally biased region" description="Basic residues" evidence="2">
    <location>
        <begin position="685"/>
        <end position="706"/>
    </location>
</feature>
<feature type="compositionally biased region" description="Basic and acidic residues" evidence="2">
    <location>
        <begin position="140"/>
        <end position="152"/>
    </location>
</feature>
<feature type="compositionally biased region" description="Basic and acidic residues" evidence="2">
    <location>
        <begin position="514"/>
        <end position="535"/>
    </location>
</feature>
<name>A0AA88TDV0_9TELE</name>
<evidence type="ECO:0000256" key="1">
    <source>
        <dbReference type="PROSITE-ProRule" id="PRU00042"/>
    </source>
</evidence>
<feature type="compositionally biased region" description="Polar residues" evidence="2">
    <location>
        <begin position="228"/>
        <end position="241"/>
    </location>
</feature>
<feature type="region of interest" description="Disordered" evidence="2">
    <location>
        <begin position="140"/>
        <end position="261"/>
    </location>
</feature>
<feature type="compositionally biased region" description="Basic and acidic residues" evidence="2">
    <location>
        <begin position="582"/>
        <end position="673"/>
    </location>
</feature>
<feature type="compositionally biased region" description="Low complexity" evidence="2">
    <location>
        <begin position="249"/>
        <end position="261"/>
    </location>
</feature>
<evidence type="ECO:0000256" key="2">
    <source>
        <dbReference type="SAM" id="MobiDB-lite"/>
    </source>
</evidence>
<dbReference type="Proteomes" id="UP001187343">
    <property type="component" value="Unassembled WGS sequence"/>
</dbReference>
<accession>A0AA88TDV0</accession>
<feature type="region of interest" description="Disordered" evidence="2">
    <location>
        <begin position="582"/>
        <end position="715"/>
    </location>
</feature>
<dbReference type="PROSITE" id="PS00028">
    <property type="entry name" value="ZINC_FINGER_C2H2_1"/>
    <property type="match status" value="1"/>
</dbReference>
<feature type="region of interest" description="Disordered" evidence="2">
    <location>
        <begin position="494"/>
        <end position="535"/>
    </location>
</feature>
<dbReference type="EMBL" id="JAUYZG010000019">
    <property type="protein sequence ID" value="KAK2878844.1"/>
    <property type="molecule type" value="Genomic_DNA"/>
</dbReference>
<reference evidence="4" key="1">
    <citation type="submission" date="2023-08" db="EMBL/GenBank/DDBJ databases">
        <title>Chromosome-level Genome Assembly of mud carp (Cirrhinus molitorella).</title>
        <authorList>
            <person name="Liu H."/>
        </authorList>
    </citation>
    <scope>NUCLEOTIDE SEQUENCE</scope>
    <source>
        <strain evidence="4">Prfri</strain>
        <tissue evidence="4">Muscle</tissue>
    </source>
</reference>
<dbReference type="PANTHER" id="PTHR15577:SF2">
    <property type="entry name" value="ZINC FINGER PROTEIN 318"/>
    <property type="match status" value="1"/>
</dbReference>
<comment type="caution">
    <text evidence="4">The sequence shown here is derived from an EMBL/GenBank/DDBJ whole genome shotgun (WGS) entry which is preliminary data.</text>
</comment>
<feature type="domain" description="C2H2-type" evidence="3">
    <location>
        <begin position="565"/>
        <end position="592"/>
    </location>
</feature>
<protein>
    <recommendedName>
        <fullName evidence="3">C2H2-type domain-containing protein</fullName>
    </recommendedName>
</protein>
<dbReference type="GO" id="GO:0008270">
    <property type="term" value="F:zinc ion binding"/>
    <property type="evidence" value="ECO:0007669"/>
    <property type="project" value="UniProtKB-KW"/>
</dbReference>
<dbReference type="PROSITE" id="PS50157">
    <property type="entry name" value="ZINC_FINGER_C2H2_2"/>
    <property type="match status" value="1"/>
</dbReference>
<keyword evidence="5" id="KW-1185">Reference proteome</keyword>
<sequence length="715" mass="80683">MYRGTSNPDYHRPPGPPSGFGHPAASFGPPPFCPPFGVPPGPRYCAPPPGPPPGRPYGTGNENYNRESFYESRPFTSHTSDQSGSTLINSLLTPSNQNQLGHSSQNWSTQSLDEQNQEVRKKAEEFLRILEASDRIELPADKSDSVTADKHPSRTRSRSRGRSRPRSRSRSRGRSRGRSRARSRGKSRARSRTRSRSRSRGKSRTRAKSRARSRSRSHGKSGTRSKSQSRLSPSQKKQPSRGTAEGNHSSSSTSSGMSLGSSAMPDLFHGLRQILQNKDLDKHLPLVKNALLRSQNTDDTRGMYLVNQSVKGFPNTELRLEPETSAELCYGSLLPHERAGGDAGSYSNILSWNTPNQQPEIKPAFQSVEDEEKFLYGEEEERSKPQAVTVPLAQTRSVRSPVHHLSKEHQTLSLQEPKAHAVPASVQPAASGTTKVTPEECEKVRNLLRTIGLNPGMADICKMAARLKEKKEEQGTSASLPMLKPALEALQALSRASKTEDSRSNRSGSSHSYQELKRDEKNNDEKERDRREKQIQKKRKEYLVKELEGLLKQEGRGDLIPVIGFFCQRCEEFFGDLTSAERHVESHSRKDRNKEQQRDAKRHEDQHHTSSHRRESPHSRAERNKECSPDRKRTRDERSPHSTDTKLKNEPEGKDSKDESKDKYKEKKEKTDDVSDDDAESTKSEKKKKKKEKKMKKKEKKKKKDKKKAEAKDSP</sequence>
<organism evidence="4 5">
    <name type="scientific">Cirrhinus molitorella</name>
    <name type="common">mud carp</name>
    <dbReference type="NCBI Taxonomy" id="172907"/>
    <lineage>
        <taxon>Eukaryota</taxon>
        <taxon>Metazoa</taxon>
        <taxon>Chordata</taxon>
        <taxon>Craniata</taxon>
        <taxon>Vertebrata</taxon>
        <taxon>Euteleostomi</taxon>
        <taxon>Actinopterygii</taxon>
        <taxon>Neopterygii</taxon>
        <taxon>Teleostei</taxon>
        <taxon>Ostariophysi</taxon>
        <taxon>Cypriniformes</taxon>
        <taxon>Cyprinidae</taxon>
        <taxon>Labeoninae</taxon>
        <taxon>Labeonini</taxon>
        <taxon>Cirrhinus</taxon>
    </lineage>
</organism>
<dbReference type="GO" id="GO:0045892">
    <property type="term" value="P:negative regulation of DNA-templated transcription"/>
    <property type="evidence" value="ECO:0007669"/>
    <property type="project" value="TreeGrafter"/>
</dbReference>
<dbReference type="InterPro" id="IPR055309">
    <property type="entry name" value="Znf318-like"/>
</dbReference>
<feature type="compositionally biased region" description="Polar residues" evidence="2">
    <location>
        <begin position="74"/>
        <end position="114"/>
    </location>
</feature>
<evidence type="ECO:0000259" key="3">
    <source>
        <dbReference type="PROSITE" id="PS50157"/>
    </source>
</evidence>
<dbReference type="GO" id="GO:0005654">
    <property type="term" value="C:nucleoplasm"/>
    <property type="evidence" value="ECO:0007669"/>
    <property type="project" value="TreeGrafter"/>
</dbReference>
<gene>
    <name evidence="4" type="ORF">Q8A67_019635</name>
</gene>
<evidence type="ECO:0000313" key="5">
    <source>
        <dbReference type="Proteomes" id="UP001187343"/>
    </source>
</evidence>
<proteinExistence type="predicted"/>
<evidence type="ECO:0000313" key="4">
    <source>
        <dbReference type="EMBL" id="KAK2878844.1"/>
    </source>
</evidence>
<keyword evidence="1" id="KW-0862">Zinc</keyword>
<feature type="compositionally biased region" description="Pro residues" evidence="2">
    <location>
        <begin position="28"/>
        <end position="55"/>
    </location>
</feature>
<dbReference type="GO" id="GO:0045893">
    <property type="term" value="P:positive regulation of DNA-templated transcription"/>
    <property type="evidence" value="ECO:0007669"/>
    <property type="project" value="TreeGrafter"/>
</dbReference>
<feature type="compositionally biased region" description="Basic residues" evidence="2">
    <location>
        <begin position="153"/>
        <end position="223"/>
    </location>
</feature>
<dbReference type="PANTHER" id="PTHR15577">
    <property type="entry name" value="ZINC FINGER CONTAINING PROTEIN"/>
    <property type="match status" value="1"/>
</dbReference>
<keyword evidence="1" id="KW-0863">Zinc-finger</keyword>
<dbReference type="AlphaFoldDB" id="A0AA88TDV0"/>